<dbReference type="PANTHER" id="PTHR39327">
    <property type="match status" value="1"/>
</dbReference>
<dbReference type="PANTHER" id="PTHR39327:SF1">
    <property type="entry name" value="BLR5470 PROTEIN"/>
    <property type="match status" value="1"/>
</dbReference>
<feature type="chain" id="PRO_5047271037" evidence="1">
    <location>
        <begin position="29"/>
        <end position="280"/>
    </location>
</feature>
<dbReference type="RefSeq" id="WP_221431956.1">
    <property type="nucleotide sequence ID" value="NZ_CP081294.1"/>
</dbReference>
<accession>A0ABX9A8X1</accession>
<reference evidence="2 3" key="1">
    <citation type="submission" date="2021-08" db="EMBL/GenBank/DDBJ databases">
        <title>Comparative Genomics Analysis of the Genus Qipengyuania Reveals Extensive Genetic Diversity and Metabolic Versatility, Including the Description of Fifteen Novel Species.</title>
        <authorList>
            <person name="Liu Y."/>
        </authorList>
    </citation>
    <scope>NUCLEOTIDE SEQUENCE [LARGE SCALE GENOMIC DNA]</scope>
    <source>
        <strain evidence="2 3">1NDH1</strain>
    </source>
</reference>
<dbReference type="InterPro" id="IPR010319">
    <property type="entry name" value="Transglutaminase-like_Cys_pept"/>
</dbReference>
<dbReference type="Pfam" id="PF06035">
    <property type="entry name" value="Peptidase_C93"/>
    <property type="match status" value="1"/>
</dbReference>
<protein>
    <submittedName>
        <fullName evidence="2">Transglutaminase-like cysteine peptidase</fullName>
    </submittedName>
</protein>
<keyword evidence="3" id="KW-1185">Reference proteome</keyword>
<dbReference type="SUPFAM" id="SSF54001">
    <property type="entry name" value="Cysteine proteinases"/>
    <property type="match status" value="1"/>
</dbReference>
<gene>
    <name evidence="2" type="ORF">K3136_05965</name>
</gene>
<dbReference type="Gene3D" id="3.10.620.30">
    <property type="match status" value="1"/>
</dbReference>
<feature type="signal peptide" evidence="1">
    <location>
        <begin position="1"/>
        <end position="28"/>
    </location>
</feature>
<organism evidence="2 3">
    <name type="scientific">Qipengyuania gelatinilytica</name>
    <dbReference type="NCBI Taxonomy" id="2867231"/>
    <lineage>
        <taxon>Bacteria</taxon>
        <taxon>Pseudomonadati</taxon>
        <taxon>Pseudomonadota</taxon>
        <taxon>Alphaproteobacteria</taxon>
        <taxon>Sphingomonadales</taxon>
        <taxon>Erythrobacteraceae</taxon>
        <taxon>Qipengyuania</taxon>
    </lineage>
</organism>
<evidence type="ECO:0000313" key="2">
    <source>
        <dbReference type="EMBL" id="QZD96232.1"/>
    </source>
</evidence>
<name>A0ABX9A8X1_9SPHN</name>
<dbReference type="InterPro" id="IPR038765">
    <property type="entry name" value="Papain-like_cys_pep_sf"/>
</dbReference>
<proteinExistence type="predicted"/>
<evidence type="ECO:0000256" key="1">
    <source>
        <dbReference type="SAM" id="SignalP"/>
    </source>
</evidence>
<keyword evidence="1" id="KW-0732">Signal</keyword>
<evidence type="ECO:0000313" key="3">
    <source>
        <dbReference type="Proteomes" id="UP000824321"/>
    </source>
</evidence>
<dbReference type="EMBL" id="CP081294">
    <property type="protein sequence ID" value="QZD96232.1"/>
    <property type="molecule type" value="Genomic_DNA"/>
</dbReference>
<sequence>MTGLSNRTISWASLAAAGAMLCAPQAHAQYREEAMQVPPECVAETPLAEPASSAEPGEDDAEDAYVMPTTGFVFTLPSQVSEDEAEPQDPRALHHCAPPLPVPPVRPAAPSLFSMTALPVGGSTVPTRKWDAARLARLTVQAGPWNAMLAKTSASPSRDPLLAVNNWVNWNLRYTDDAYGDQWSSAPATLARGYGDCEDFALAKMALLEKLGVPSHEMYLVVLRDRQEVEHAILAVKRGGRLMVLDNRTDKVLPAELVHDYRPIVSYSGPFSWIYGERAR</sequence>
<dbReference type="Proteomes" id="UP000824321">
    <property type="component" value="Chromosome"/>
</dbReference>